<protein>
    <recommendedName>
        <fullName evidence="1">glutathione-specific gamma-glutamylcyclotransferase</fullName>
        <ecNumber evidence="1">4.3.2.7</ecNumber>
    </recommendedName>
</protein>
<evidence type="ECO:0000256" key="2">
    <source>
        <dbReference type="ARBA" id="ARBA00023239"/>
    </source>
</evidence>
<evidence type="ECO:0000313" key="3">
    <source>
        <dbReference type="EMBL" id="PSJ61799.1"/>
    </source>
</evidence>
<dbReference type="Gene3D" id="3.10.490.10">
    <property type="entry name" value="Gamma-glutamyl cyclotransferase-like"/>
    <property type="match status" value="1"/>
</dbReference>
<accession>A0A2P7SH32</accession>
<dbReference type="EMBL" id="PXYK01000007">
    <property type="protein sequence ID" value="PSJ61799.1"/>
    <property type="molecule type" value="Genomic_DNA"/>
</dbReference>
<keyword evidence="4" id="KW-1185">Reference proteome</keyword>
<comment type="caution">
    <text evidence="3">The sequence shown here is derived from an EMBL/GenBank/DDBJ whole genome shotgun (WGS) entry which is preliminary data.</text>
</comment>
<dbReference type="GO" id="GO:0006751">
    <property type="term" value="P:glutathione catabolic process"/>
    <property type="evidence" value="ECO:0007669"/>
    <property type="project" value="InterPro"/>
</dbReference>
<dbReference type="OrthoDB" id="9795692at2"/>
<dbReference type="PANTHER" id="PTHR12192:SF2">
    <property type="entry name" value="GLUTATHIONE-SPECIFIC GAMMA-GLUTAMYLCYCLOTRANSFERASE 2"/>
    <property type="match status" value="1"/>
</dbReference>
<dbReference type="Pfam" id="PF04752">
    <property type="entry name" value="ChaC"/>
    <property type="match status" value="1"/>
</dbReference>
<dbReference type="InterPro" id="IPR036568">
    <property type="entry name" value="GGCT-like_sf"/>
</dbReference>
<reference evidence="3 4" key="1">
    <citation type="submission" date="2018-03" db="EMBL/GenBank/DDBJ databases">
        <title>The draft genome of Mesorhizobium sp. 6GN-30.</title>
        <authorList>
            <person name="Liu L."/>
            <person name="Li L."/>
            <person name="Wang T."/>
            <person name="Zhang X."/>
            <person name="Liang L."/>
        </authorList>
    </citation>
    <scope>NUCLEOTIDE SEQUENCE [LARGE SCALE GENOMIC DNA]</scope>
    <source>
        <strain evidence="3 4">6GN30</strain>
    </source>
</reference>
<name>A0A2P7SH32_9HYPH</name>
<keyword evidence="2" id="KW-0456">Lyase</keyword>
<keyword evidence="3" id="KW-0808">Transferase</keyword>
<dbReference type="Proteomes" id="UP000241229">
    <property type="component" value="Unassembled WGS sequence"/>
</dbReference>
<dbReference type="SUPFAM" id="SSF110857">
    <property type="entry name" value="Gamma-glutamyl cyclotransferase-like"/>
    <property type="match status" value="1"/>
</dbReference>
<dbReference type="RefSeq" id="WP_106771907.1">
    <property type="nucleotide sequence ID" value="NZ_PXYK01000007.1"/>
</dbReference>
<dbReference type="GO" id="GO:0005737">
    <property type="term" value="C:cytoplasm"/>
    <property type="evidence" value="ECO:0007669"/>
    <property type="project" value="TreeGrafter"/>
</dbReference>
<sequence>MKPRLMALTEEMVARCHRDIADSGQEPGLGYLDEDDYAQLLGATMEERPAGPLWLFAYGSLIWKPEIEHVEECVATARGYHRAFCIHQTRWRGTLEQPGLMMGLMPGGQCGGVAFRLPDGDPAEMVSRLIRREMTAKPSTYLPTWLKLDTAGGPLAALGFAVNPKGRTFAGKRSDAEVARILARACGHLGSGADYLFHTVRNLETRGIHDRRLWRLQELVAAELAADR</sequence>
<dbReference type="GO" id="GO:0061928">
    <property type="term" value="F:glutathione specific gamma-glutamylcyclotransferase activity"/>
    <property type="evidence" value="ECO:0007669"/>
    <property type="project" value="UniProtKB-EC"/>
</dbReference>
<dbReference type="InterPro" id="IPR006840">
    <property type="entry name" value="ChaC"/>
</dbReference>
<dbReference type="CDD" id="cd06661">
    <property type="entry name" value="GGCT_like"/>
    <property type="match status" value="1"/>
</dbReference>
<organism evidence="3 4">
    <name type="scientific">Kumtagia ephedrae</name>
    <dbReference type="NCBI Taxonomy" id="2116701"/>
    <lineage>
        <taxon>Bacteria</taxon>
        <taxon>Pseudomonadati</taxon>
        <taxon>Pseudomonadota</taxon>
        <taxon>Alphaproteobacteria</taxon>
        <taxon>Hyphomicrobiales</taxon>
        <taxon>Phyllobacteriaceae</taxon>
        <taxon>Kumtagia</taxon>
    </lineage>
</organism>
<evidence type="ECO:0000256" key="1">
    <source>
        <dbReference type="ARBA" id="ARBA00012344"/>
    </source>
</evidence>
<dbReference type="EC" id="4.3.2.7" evidence="1"/>
<proteinExistence type="predicted"/>
<evidence type="ECO:0000313" key="4">
    <source>
        <dbReference type="Proteomes" id="UP000241229"/>
    </source>
</evidence>
<dbReference type="InterPro" id="IPR013024">
    <property type="entry name" value="GGCT-like"/>
</dbReference>
<dbReference type="GO" id="GO:0016740">
    <property type="term" value="F:transferase activity"/>
    <property type="evidence" value="ECO:0007669"/>
    <property type="project" value="UniProtKB-KW"/>
</dbReference>
<gene>
    <name evidence="3" type="ORF">C7I84_09365</name>
</gene>
<dbReference type="AlphaFoldDB" id="A0A2P7SH32"/>
<dbReference type="PANTHER" id="PTHR12192">
    <property type="entry name" value="CATION TRANSPORT PROTEIN CHAC-RELATED"/>
    <property type="match status" value="1"/>
</dbReference>